<protein>
    <recommendedName>
        <fullName evidence="11">Lysosomal-associated transmembrane protein</fullName>
    </recommendedName>
</protein>
<dbReference type="GO" id="GO:0005765">
    <property type="term" value="C:lysosomal membrane"/>
    <property type="evidence" value="ECO:0007669"/>
    <property type="project" value="TreeGrafter"/>
</dbReference>
<proteinExistence type="inferred from homology"/>
<feature type="region of interest" description="Disordered" evidence="7">
    <location>
        <begin position="234"/>
        <end position="299"/>
    </location>
</feature>
<feature type="transmembrane region" description="Helical" evidence="8">
    <location>
        <begin position="121"/>
        <end position="148"/>
    </location>
</feature>
<evidence type="ECO:0000256" key="6">
    <source>
        <dbReference type="ARBA" id="ARBA00023136"/>
    </source>
</evidence>
<name>A0A1B0D982_PHLPP</name>
<keyword evidence="3" id="KW-0813">Transport</keyword>
<evidence type="ECO:0000256" key="2">
    <source>
        <dbReference type="ARBA" id="ARBA00010076"/>
    </source>
</evidence>
<keyword evidence="10" id="KW-1185">Reference proteome</keyword>
<keyword evidence="4 8" id="KW-0812">Transmembrane</keyword>
<evidence type="ECO:0000256" key="4">
    <source>
        <dbReference type="ARBA" id="ARBA00022692"/>
    </source>
</evidence>
<dbReference type="VEuPathDB" id="VectorBase:PPAPM1_009498"/>
<dbReference type="VEuPathDB" id="VectorBase:PPAI004194"/>
<feature type="transmembrane region" description="Helical" evidence="8">
    <location>
        <begin position="168"/>
        <end position="191"/>
    </location>
</feature>
<dbReference type="AlphaFoldDB" id="A0A1B0D982"/>
<feature type="transmembrane region" description="Helical" evidence="8">
    <location>
        <begin position="21"/>
        <end position="43"/>
    </location>
</feature>
<evidence type="ECO:0000256" key="8">
    <source>
        <dbReference type="SAM" id="Phobius"/>
    </source>
</evidence>
<dbReference type="InterPro" id="IPR051115">
    <property type="entry name" value="LAPTM_transporter"/>
</dbReference>
<evidence type="ECO:0000256" key="1">
    <source>
        <dbReference type="ARBA" id="ARBA00004127"/>
    </source>
</evidence>
<dbReference type="EMBL" id="AJVK01004274">
    <property type="status" value="NOT_ANNOTATED_CDS"/>
    <property type="molecule type" value="Genomic_DNA"/>
</dbReference>
<dbReference type="InterPro" id="IPR004687">
    <property type="entry name" value="LAPTM4/5"/>
</dbReference>
<comment type="subcellular location">
    <subcellularLocation>
        <location evidence="1">Endomembrane system</location>
        <topology evidence="1">Multi-pass membrane protein</topology>
    </subcellularLocation>
</comment>
<dbReference type="Pfam" id="PF03821">
    <property type="entry name" value="Mtp"/>
    <property type="match status" value="1"/>
</dbReference>
<feature type="transmembrane region" description="Helical" evidence="8">
    <location>
        <begin position="94"/>
        <end position="114"/>
    </location>
</feature>
<reference evidence="9" key="1">
    <citation type="submission" date="2022-08" db="UniProtKB">
        <authorList>
            <consortium name="EnsemblMetazoa"/>
        </authorList>
    </citation>
    <scope>IDENTIFICATION</scope>
    <source>
        <strain evidence="9">Israel</strain>
    </source>
</reference>
<evidence type="ECO:0000256" key="7">
    <source>
        <dbReference type="SAM" id="MobiDB-lite"/>
    </source>
</evidence>
<dbReference type="Proteomes" id="UP000092462">
    <property type="component" value="Unassembled WGS sequence"/>
</dbReference>
<dbReference type="EnsemblMetazoa" id="PPAI004194-RA">
    <property type="protein sequence ID" value="PPAI004194-PA"/>
    <property type="gene ID" value="PPAI004194"/>
</dbReference>
<comment type="similarity">
    <text evidence="2">Belongs to the LAPTM4/LAPTM5 transporter family.</text>
</comment>
<feature type="compositionally biased region" description="Low complexity" evidence="7">
    <location>
        <begin position="264"/>
        <end position="275"/>
    </location>
</feature>
<dbReference type="GO" id="GO:0012505">
    <property type="term" value="C:endomembrane system"/>
    <property type="evidence" value="ECO:0007669"/>
    <property type="project" value="UniProtKB-SubCell"/>
</dbReference>
<evidence type="ECO:0000256" key="3">
    <source>
        <dbReference type="ARBA" id="ARBA00022448"/>
    </source>
</evidence>
<sequence>MGPSRNKEWSCCFGLHVRTATIIIGVWHLCLNLLALAVLAAIMRNPVMVQELENGYEDVTTLDDDAPALPTPLSKIDPPYAFRDHSLTYQNVDMGSFVCICMVAITLMMIFGAIKGKPSHLLPFLCLQLFDFAITILTAAGYLCYLRSVHRLIADSQRFPWREELLKLSPQTLSIVVLLAFIGVVLMKAYAIGIERDYSSLLPDYDEAIAQSMKQAPPPSYQVAMATAIPASPAIGAPNPNPNSEEGATAITVIGETPPPPPYVSTSVTSAEVSVNGDQPPEASTEEPSTGNIPKETRN</sequence>
<evidence type="ECO:0000313" key="9">
    <source>
        <dbReference type="EnsemblMetazoa" id="PPAI004194-PA"/>
    </source>
</evidence>
<evidence type="ECO:0000313" key="10">
    <source>
        <dbReference type="Proteomes" id="UP000092462"/>
    </source>
</evidence>
<dbReference type="PANTHER" id="PTHR12479">
    <property type="entry name" value="LYSOSOMAL-ASSOCIATED TRANSMEMBRANE PROTEIN"/>
    <property type="match status" value="1"/>
</dbReference>
<organism evidence="9 10">
    <name type="scientific">Phlebotomus papatasi</name>
    <name type="common">Sandfly</name>
    <dbReference type="NCBI Taxonomy" id="29031"/>
    <lineage>
        <taxon>Eukaryota</taxon>
        <taxon>Metazoa</taxon>
        <taxon>Ecdysozoa</taxon>
        <taxon>Arthropoda</taxon>
        <taxon>Hexapoda</taxon>
        <taxon>Insecta</taxon>
        <taxon>Pterygota</taxon>
        <taxon>Neoptera</taxon>
        <taxon>Endopterygota</taxon>
        <taxon>Diptera</taxon>
        <taxon>Nematocera</taxon>
        <taxon>Psychodoidea</taxon>
        <taxon>Psychodidae</taxon>
        <taxon>Phlebotomus</taxon>
        <taxon>Phlebotomus</taxon>
    </lineage>
</organism>
<evidence type="ECO:0000256" key="5">
    <source>
        <dbReference type="ARBA" id="ARBA00022989"/>
    </source>
</evidence>
<evidence type="ECO:0008006" key="11">
    <source>
        <dbReference type="Google" id="ProtNLM"/>
    </source>
</evidence>
<keyword evidence="5 8" id="KW-1133">Transmembrane helix</keyword>
<keyword evidence="6 8" id="KW-0472">Membrane</keyword>
<accession>A0A1B0D982</accession>
<dbReference type="PANTHER" id="PTHR12479:SF10">
    <property type="entry name" value="LYSOSOMAL-ASSOCIATED TRANSMEMBRANE PROTEIN"/>
    <property type="match status" value="1"/>
</dbReference>